<evidence type="ECO:0000256" key="7">
    <source>
        <dbReference type="ARBA" id="ARBA00023004"/>
    </source>
</evidence>
<evidence type="ECO:0000256" key="11">
    <source>
        <dbReference type="SAM" id="Phobius"/>
    </source>
</evidence>
<sequence length="555" mass="62194">MTVVHHLISRVADTPLLLLALIPVAFLLTKLIVYLKDSAGLRSYPGPFLAKFTDFWMYWTVNSNRWSSTVDELHKKYGVFVRLSPTHISVSDPRALPVIYGHSTGFTKSSFYDIFNAFSVSNIVSTRSRAEHARKRRIEAHMFAPQSIRAIEPISRVHVTELLRQWDYLASRPCEAQNGGPFKGQLGSSAWEVEGGRAYFNCMDWFNFWSFDTIGDLVFGFPFGMLKSGRDVARVAKNPDEGLKAIEKTSVVWDKLSIEEEEIAYIKFLSTRAEGNASLGWLSPPWRSIAQRLRFGFYASAGRKLAALAIMAVARRIANPDPRPDMLQKLLEARDDDGKPLSPEELSAEAFVLIVAGSDTTANTACGTAYYVARDKRVQTRLQSELDTALASMEDDVALYEAIKDLPYLDAVINEGHRMHSTIGAGLPREVPAGGVSILGHDFKAGTVLSVPVYHVHRNEAVWGPDAAEFRPERWIEASPERKKQMIDAFVPFSIGPRACIGRNLANMQLHIVIATLFQRYDFSLKSNEPLRSRDAFARRPLNCVVGIQRRNLKT</sequence>
<dbReference type="InterPro" id="IPR036396">
    <property type="entry name" value="Cyt_P450_sf"/>
</dbReference>
<dbReference type="EMBL" id="KV429100">
    <property type="protein sequence ID" value="KZT65732.1"/>
    <property type="molecule type" value="Genomic_DNA"/>
</dbReference>
<dbReference type="Pfam" id="PF00067">
    <property type="entry name" value="p450"/>
    <property type="match status" value="1"/>
</dbReference>
<keyword evidence="7 9" id="KW-0408">Iron</keyword>
<dbReference type="STRING" id="1314783.A0A165MIN7"/>
<comment type="pathway">
    <text evidence="2">Secondary metabolite biosynthesis.</text>
</comment>
<dbReference type="AlphaFoldDB" id="A0A165MIN7"/>
<dbReference type="InterPro" id="IPR017972">
    <property type="entry name" value="Cyt_P450_CS"/>
</dbReference>
<keyword evidence="11" id="KW-1133">Transmembrane helix</keyword>
<keyword evidence="6 10" id="KW-0560">Oxidoreductase</keyword>
<evidence type="ECO:0000256" key="6">
    <source>
        <dbReference type="ARBA" id="ARBA00023002"/>
    </source>
</evidence>
<dbReference type="PRINTS" id="PR00385">
    <property type="entry name" value="P450"/>
</dbReference>
<keyword evidence="4 9" id="KW-0349">Heme</keyword>
<dbReference type="GO" id="GO:0004497">
    <property type="term" value="F:monooxygenase activity"/>
    <property type="evidence" value="ECO:0007669"/>
    <property type="project" value="UniProtKB-KW"/>
</dbReference>
<evidence type="ECO:0000256" key="9">
    <source>
        <dbReference type="PIRSR" id="PIRSR602401-1"/>
    </source>
</evidence>
<comment type="cofactor">
    <cofactor evidence="1 9">
        <name>heme</name>
        <dbReference type="ChEBI" id="CHEBI:30413"/>
    </cofactor>
</comment>
<comment type="similarity">
    <text evidence="3 10">Belongs to the cytochrome P450 family.</text>
</comment>
<feature type="binding site" description="axial binding residue" evidence="9">
    <location>
        <position position="500"/>
    </location>
    <ligand>
        <name>heme</name>
        <dbReference type="ChEBI" id="CHEBI:30413"/>
    </ligand>
    <ligandPart>
        <name>Fe</name>
        <dbReference type="ChEBI" id="CHEBI:18248"/>
    </ligandPart>
</feature>
<proteinExistence type="inferred from homology"/>
<evidence type="ECO:0000256" key="1">
    <source>
        <dbReference type="ARBA" id="ARBA00001971"/>
    </source>
</evidence>
<keyword evidence="5 9" id="KW-0479">Metal-binding</keyword>
<accession>A0A165MIN7</accession>
<evidence type="ECO:0000256" key="5">
    <source>
        <dbReference type="ARBA" id="ARBA00022723"/>
    </source>
</evidence>
<evidence type="ECO:0000256" key="10">
    <source>
        <dbReference type="RuleBase" id="RU000461"/>
    </source>
</evidence>
<dbReference type="InterPro" id="IPR002401">
    <property type="entry name" value="Cyt_P450_E_grp-I"/>
</dbReference>
<evidence type="ECO:0000256" key="8">
    <source>
        <dbReference type="ARBA" id="ARBA00023033"/>
    </source>
</evidence>
<evidence type="ECO:0000256" key="2">
    <source>
        <dbReference type="ARBA" id="ARBA00005179"/>
    </source>
</evidence>
<dbReference type="PROSITE" id="PS00086">
    <property type="entry name" value="CYTOCHROME_P450"/>
    <property type="match status" value="1"/>
</dbReference>
<dbReference type="OrthoDB" id="1470350at2759"/>
<dbReference type="PRINTS" id="PR00463">
    <property type="entry name" value="EP450I"/>
</dbReference>
<evidence type="ECO:0000313" key="13">
    <source>
        <dbReference type="Proteomes" id="UP000076727"/>
    </source>
</evidence>
<dbReference type="GO" id="GO:0020037">
    <property type="term" value="F:heme binding"/>
    <property type="evidence" value="ECO:0007669"/>
    <property type="project" value="InterPro"/>
</dbReference>
<dbReference type="GO" id="GO:0016705">
    <property type="term" value="F:oxidoreductase activity, acting on paired donors, with incorporation or reduction of molecular oxygen"/>
    <property type="evidence" value="ECO:0007669"/>
    <property type="project" value="InterPro"/>
</dbReference>
<protein>
    <submittedName>
        <fullName evidence="12">Cytochrome P450</fullName>
    </submittedName>
</protein>
<evidence type="ECO:0000313" key="12">
    <source>
        <dbReference type="EMBL" id="KZT65732.1"/>
    </source>
</evidence>
<dbReference type="CDD" id="cd11061">
    <property type="entry name" value="CYP67-like"/>
    <property type="match status" value="1"/>
</dbReference>
<evidence type="ECO:0000256" key="4">
    <source>
        <dbReference type="ARBA" id="ARBA00022617"/>
    </source>
</evidence>
<dbReference type="Proteomes" id="UP000076727">
    <property type="component" value="Unassembled WGS sequence"/>
</dbReference>
<keyword evidence="13" id="KW-1185">Reference proteome</keyword>
<keyword evidence="11" id="KW-0812">Transmembrane</keyword>
<evidence type="ECO:0000256" key="3">
    <source>
        <dbReference type="ARBA" id="ARBA00010617"/>
    </source>
</evidence>
<reference evidence="12 13" key="1">
    <citation type="journal article" date="2016" name="Mol. Biol. Evol.">
        <title>Comparative Genomics of Early-Diverging Mushroom-Forming Fungi Provides Insights into the Origins of Lignocellulose Decay Capabilities.</title>
        <authorList>
            <person name="Nagy L.G."/>
            <person name="Riley R."/>
            <person name="Tritt A."/>
            <person name="Adam C."/>
            <person name="Daum C."/>
            <person name="Floudas D."/>
            <person name="Sun H."/>
            <person name="Yadav J.S."/>
            <person name="Pangilinan J."/>
            <person name="Larsson K.H."/>
            <person name="Matsuura K."/>
            <person name="Barry K."/>
            <person name="Labutti K."/>
            <person name="Kuo R."/>
            <person name="Ohm R.A."/>
            <person name="Bhattacharya S.S."/>
            <person name="Shirouzu T."/>
            <person name="Yoshinaga Y."/>
            <person name="Martin F.M."/>
            <person name="Grigoriev I.V."/>
            <person name="Hibbett D.S."/>
        </authorList>
    </citation>
    <scope>NUCLEOTIDE SEQUENCE [LARGE SCALE GENOMIC DNA]</scope>
    <source>
        <strain evidence="12 13">L-15889</strain>
    </source>
</reference>
<dbReference type="InterPro" id="IPR001128">
    <property type="entry name" value="Cyt_P450"/>
</dbReference>
<gene>
    <name evidence="12" type="ORF">DAEQUDRAFT_814033</name>
</gene>
<dbReference type="PANTHER" id="PTHR24305">
    <property type="entry name" value="CYTOCHROME P450"/>
    <property type="match status" value="1"/>
</dbReference>
<dbReference type="Gene3D" id="1.10.630.10">
    <property type="entry name" value="Cytochrome P450"/>
    <property type="match status" value="1"/>
</dbReference>
<dbReference type="InterPro" id="IPR050121">
    <property type="entry name" value="Cytochrome_P450_monoxygenase"/>
</dbReference>
<keyword evidence="11" id="KW-0472">Membrane</keyword>
<feature type="transmembrane region" description="Helical" evidence="11">
    <location>
        <begin position="16"/>
        <end position="35"/>
    </location>
</feature>
<name>A0A165MIN7_9APHY</name>
<dbReference type="GO" id="GO:0005506">
    <property type="term" value="F:iron ion binding"/>
    <property type="evidence" value="ECO:0007669"/>
    <property type="project" value="InterPro"/>
</dbReference>
<organism evidence="12 13">
    <name type="scientific">Daedalea quercina L-15889</name>
    <dbReference type="NCBI Taxonomy" id="1314783"/>
    <lineage>
        <taxon>Eukaryota</taxon>
        <taxon>Fungi</taxon>
        <taxon>Dikarya</taxon>
        <taxon>Basidiomycota</taxon>
        <taxon>Agaricomycotina</taxon>
        <taxon>Agaricomycetes</taxon>
        <taxon>Polyporales</taxon>
        <taxon>Fomitopsis</taxon>
    </lineage>
</organism>
<keyword evidence="8 10" id="KW-0503">Monooxygenase</keyword>
<dbReference type="SUPFAM" id="SSF48264">
    <property type="entry name" value="Cytochrome P450"/>
    <property type="match status" value="1"/>
</dbReference>
<dbReference type="PANTHER" id="PTHR24305:SF29">
    <property type="entry name" value="BENZOATE-PARA-HYDROXYLASE"/>
    <property type="match status" value="1"/>
</dbReference>